<dbReference type="InterPro" id="IPR036691">
    <property type="entry name" value="Endo/exonu/phosph_ase_sf"/>
</dbReference>
<name>A0A078JP32_BRANA</name>
<protein>
    <submittedName>
        <fullName evidence="1">BnaA09g54480D protein</fullName>
    </submittedName>
</protein>
<gene>
    <name evidence="1" type="primary">BnaA09g54480D</name>
    <name evidence="1" type="ORF">GSBRNA2T00075415001</name>
</gene>
<dbReference type="PaxDb" id="3708-A0A078JP32"/>
<dbReference type="SUPFAM" id="SSF56219">
    <property type="entry name" value="DNase I-like"/>
    <property type="match status" value="1"/>
</dbReference>
<dbReference type="AlphaFoldDB" id="A0A078JP32"/>
<evidence type="ECO:0000313" key="1">
    <source>
        <dbReference type="EMBL" id="CDY68544.1"/>
    </source>
</evidence>
<sequence length="278" mass="31703">MFQLRDSLLQLGVFDLRFYGPIHTWTNKCDDTPIAKNLDRCLINSDCLTSFPNATATFLPSAPSDHAPCLIDLAFQLPRASTQPFCFLNYLTKHPSFLEVVTNAWLLVGSVSANLASLCWKLKNIKRTLKSLNKENYSNIQQRVNESYRLLQLVQQKSRIMWLREGDLNTTYFHRVCQVRANFNAIHSFLLLFGAIITDPLEMSAHAISHFKAVLGPDHLPLVCCTPSDWFRSLTPFRCSHQQRNIIFLMPTNEEITKLMFSLNPNKAPGPDGLNARF</sequence>
<proteinExistence type="predicted"/>
<dbReference type="Gramene" id="CDY68544">
    <property type="protein sequence ID" value="CDY68544"/>
    <property type="gene ID" value="GSBRNA2T00075415001"/>
</dbReference>
<keyword evidence="2" id="KW-1185">Reference proteome</keyword>
<dbReference type="PANTHER" id="PTHR33710:SF86">
    <property type="entry name" value="VIRAL MOVEMENT PROTEIN"/>
    <property type="match status" value="1"/>
</dbReference>
<dbReference type="EMBL" id="LK037524">
    <property type="protein sequence ID" value="CDY68544.1"/>
    <property type="molecule type" value="Genomic_DNA"/>
</dbReference>
<accession>A0A078JP32</accession>
<organism evidence="1 2">
    <name type="scientific">Brassica napus</name>
    <name type="common">Rape</name>
    <dbReference type="NCBI Taxonomy" id="3708"/>
    <lineage>
        <taxon>Eukaryota</taxon>
        <taxon>Viridiplantae</taxon>
        <taxon>Streptophyta</taxon>
        <taxon>Embryophyta</taxon>
        <taxon>Tracheophyta</taxon>
        <taxon>Spermatophyta</taxon>
        <taxon>Magnoliopsida</taxon>
        <taxon>eudicotyledons</taxon>
        <taxon>Gunneridae</taxon>
        <taxon>Pentapetalae</taxon>
        <taxon>rosids</taxon>
        <taxon>malvids</taxon>
        <taxon>Brassicales</taxon>
        <taxon>Brassicaceae</taxon>
        <taxon>Brassiceae</taxon>
        <taxon>Brassica</taxon>
    </lineage>
</organism>
<dbReference type="Proteomes" id="UP000028999">
    <property type="component" value="Unassembled WGS sequence"/>
</dbReference>
<evidence type="ECO:0000313" key="2">
    <source>
        <dbReference type="Proteomes" id="UP000028999"/>
    </source>
</evidence>
<dbReference type="OMA" id="RECGFLE"/>
<reference evidence="1 2" key="1">
    <citation type="journal article" date="2014" name="Science">
        <title>Plant genetics. Early allopolyploid evolution in the post-Neolithic Brassica napus oilseed genome.</title>
        <authorList>
            <person name="Chalhoub B."/>
            <person name="Denoeud F."/>
            <person name="Liu S."/>
            <person name="Parkin I.A."/>
            <person name="Tang H."/>
            <person name="Wang X."/>
            <person name="Chiquet J."/>
            <person name="Belcram H."/>
            <person name="Tong C."/>
            <person name="Samans B."/>
            <person name="Correa M."/>
            <person name="Da Silva C."/>
            <person name="Just J."/>
            <person name="Falentin C."/>
            <person name="Koh C.S."/>
            <person name="Le Clainche I."/>
            <person name="Bernard M."/>
            <person name="Bento P."/>
            <person name="Noel B."/>
            <person name="Labadie K."/>
            <person name="Alberti A."/>
            <person name="Charles M."/>
            <person name="Arnaud D."/>
            <person name="Guo H."/>
            <person name="Daviaud C."/>
            <person name="Alamery S."/>
            <person name="Jabbari K."/>
            <person name="Zhao M."/>
            <person name="Edger P.P."/>
            <person name="Chelaifa H."/>
            <person name="Tack D."/>
            <person name="Lassalle G."/>
            <person name="Mestiri I."/>
            <person name="Schnel N."/>
            <person name="Le Paslier M.C."/>
            <person name="Fan G."/>
            <person name="Renault V."/>
            <person name="Bayer P.E."/>
            <person name="Golicz A.A."/>
            <person name="Manoli S."/>
            <person name="Lee T.H."/>
            <person name="Thi V.H."/>
            <person name="Chalabi S."/>
            <person name="Hu Q."/>
            <person name="Fan C."/>
            <person name="Tollenaere R."/>
            <person name="Lu Y."/>
            <person name="Battail C."/>
            <person name="Shen J."/>
            <person name="Sidebottom C.H."/>
            <person name="Wang X."/>
            <person name="Canaguier A."/>
            <person name="Chauveau A."/>
            <person name="Berard A."/>
            <person name="Deniot G."/>
            <person name="Guan M."/>
            <person name="Liu Z."/>
            <person name="Sun F."/>
            <person name="Lim Y.P."/>
            <person name="Lyons E."/>
            <person name="Town C.D."/>
            <person name="Bancroft I."/>
            <person name="Wang X."/>
            <person name="Meng J."/>
            <person name="Ma J."/>
            <person name="Pires J.C."/>
            <person name="King G.J."/>
            <person name="Brunel D."/>
            <person name="Delourme R."/>
            <person name="Renard M."/>
            <person name="Aury J.M."/>
            <person name="Adams K.L."/>
            <person name="Batley J."/>
            <person name="Snowdon R.J."/>
            <person name="Tost J."/>
            <person name="Edwards D."/>
            <person name="Zhou Y."/>
            <person name="Hua W."/>
            <person name="Sharpe A.G."/>
            <person name="Paterson A.H."/>
            <person name="Guan C."/>
            <person name="Wincker P."/>
        </authorList>
    </citation>
    <scope>NUCLEOTIDE SEQUENCE [LARGE SCALE GENOMIC DNA]</scope>
    <source>
        <strain evidence="2">cv. Darmor-bzh</strain>
    </source>
</reference>
<dbReference type="PANTHER" id="PTHR33710">
    <property type="entry name" value="BNAC02G09200D PROTEIN"/>
    <property type="match status" value="1"/>
</dbReference>